<sequence length="92" mass="9463">MQDGNGYARSLTIVGIFMLIGGTGLAVIAIFVVGDAASFADATLEEYALRLVLAWVGGALVPIGILATLLGVVVSGVHASLAQHARVMRQRA</sequence>
<dbReference type="Proteomes" id="UP001501599">
    <property type="component" value="Unassembled WGS sequence"/>
</dbReference>
<evidence type="ECO:0000256" key="1">
    <source>
        <dbReference type="SAM" id="Phobius"/>
    </source>
</evidence>
<evidence type="ECO:0000313" key="2">
    <source>
        <dbReference type="EMBL" id="GAA2173781.1"/>
    </source>
</evidence>
<dbReference type="EMBL" id="BAAAQT010000006">
    <property type="protein sequence ID" value="GAA2173781.1"/>
    <property type="molecule type" value="Genomic_DNA"/>
</dbReference>
<feature type="transmembrane region" description="Helical" evidence="1">
    <location>
        <begin position="12"/>
        <end position="33"/>
    </location>
</feature>
<keyword evidence="3" id="KW-1185">Reference proteome</keyword>
<comment type="caution">
    <text evidence="2">The sequence shown here is derived from an EMBL/GenBank/DDBJ whole genome shotgun (WGS) entry which is preliminary data.</text>
</comment>
<proteinExistence type="predicted"/>
<evidence type="ECO:0008006" key="4">
    <source>
        <dbReference type="Google" id="ProtNLM"/>
    </source>
</evidence>
<dbReference type="RefSeq" id="WP_344342684.1">
    <property type="nucleotide sequence ID" value="NZ_BAAAQT010000006.1"/>
</dbReference>
<keyword evidence="1" id="KW-0812">Transmembrane</keyword>
<gene>
    <name evidence="2" type="ORF">GCM10009846_17110</name>
</gene>
<keyword evidence="1" id="KW-0472">Membrane</keyword>
<organism evidence="2 3">
    <name type="scientific">Agrococcus versicolor</name>
    <dbReference type="NCBI Taxonomy" id="501482"/>
    <lineage>
        <taxon>Bacteria</taxon>
        <taxon>Bacillati</taxon>
        <taxon>Actinomycetota</taxon>
        <taxon>Actinomycetes</taxon>
        <taxon>Micrococcales</taxon>
        <taxon>Microbacteriaceae</taxon>
        <taxon>Agrococcus</taxon>
    </lineage>
</organism>
<protein>
    <recommendedName>
        <fullName evidence="4">Potassium transporter Trk</fullName>
    </recommendedName>
</protein>
<evidence type="ECO:0000313" key="3">
    <source>
        <dbReference type="Proteomes" id="UP001501599"/>
    </source>
</evidence>
<keyword evidence="1" id="KW-1133">Transmembrane helix</keyword>
<reference evidence="3" key="1">
    <citation type="journal article" date="2019" name="Int. J. Syst. Evol. Microbiol.">
        <title>The Global Catalogue of Microorganisms (GCM) 10K type strain sequencing project: providing services to taxonomists for standard genome sequencing and annotation.</title>
        <authorList>
            <consortium name="The Broad Institute Genomics Platform"/>
            <consortium name="The Broad Institute Genome Sequencing Center for Infectious Disease"/>
            <person name="Wu L."/>
            <person name="Ma J."/>
        </authorList>
    </citation>
    <scope>NUCLEOTIDE SEQUENCE [LARGE SCALE GENOMIC DNA]</scope>
    <source>
        <strain evidence="3">JCM 16026</strain>
    </source>
</reference>
<accession>A0ABP5MGR4</accession>
<feature type="transmembrane region" description="Helical" evidence="1">
    <location>
        <begin position="53"/>
        <end position="81"/>
    </location>
</feature>
<name>A0ABP5MGR4_9MICO</name>